<dbReference type="PROSITE" id="PS50110">
    <property type="entry name" value="RESPONSE_REGULATORY"/>
    <property type="match status" value="2"/>
</dbReference>
<dbReference type="KEGG" id="sus:Acid_6129"/>
<keyword evidence="1 2" id="KW-0597">Phosphoprotein</keyword>
<sequence>MAKRPLVLYVDDEKEITDLMILALDSEGFDVTAANDGQAAIDALYANPKIDAIVLDYMMPEFDGLQFLERVSQNPELHAPSVILCSGALPDEQELANRLGGSMRSMIKGCVQKPCDGPMLAKAIHTALGMPSLPSEVSFLDEVDEAPPPSMPISGGAVRMLVVEDDNVFGPAITEKLRSQGYGVGWCMTRKAMHEFIPKRAPRLPFDILLLDLALPDAFGSEIIREFALDPRSSGLKIVIITGHLAQGEEEPFLSQLEPKARALVASILIKPYDWNSLLATIGEVAAKLPK</sequence>
<feature type="modified residue" description="4-aspartylphosphate" evidence="2">
    <location>
        <position position="56"/>
    </location>
</feature>
<dbReference type="GO" id="GO:0000160">
    <property type="term" value="P:phosphorelay signal transduction system"/>
    <property type="evidence" value="ECO:0007669"/>
    <property type="project" value="InterPro"/>
</dbReference>
<organism evidence="4">
    <name type="scientific">Solibacter usitatus (strain Ellin6076)</name>
    <dbReference type="NCBI Taxonomy" id="234267"/>
    <lineage>
        <taxon>Bacteria</taxon>
        <taxon>Pseudomonadati</taxon>
        <taxon>Acidobacteriota</taxon>
        <taxon>Terriglobia</taxon>
        <taxon>Bryobacterales</taxon>
        <taxon>Solibacteraceae</taxon>
        <taxon>Candidatus Solibacter</taxon>
    </lineage>
</organism>
<proteinExistence type="predicted"/>
<dbReference type="InParanoid" id="Q01TG5"/>
<feature type="domain" description="Response regulatory" evidence="3">
    <location>
        <begin position="6"/>
        <end position="128"/>
    </location>
</feature>
<evidence type="ECO:0000256" key="2">
    <source>
        <dbReference type="PROSITE-ProRule" id="PRU00169"/>
    </source>
</evidence>
<name>Q01TG5_SOLUE</name>
<dbReference type="InterPro" id="IPR050595">
    <property type="entry name" value="Bact_response_regulator"/>
</dbReference>
<dbReference type="EMBL" id="CP000473">
    <property type="protein sequence ID" value="ABJ87055.1"/>
    <property type="molecule type" value="Genomic_DNA"/>
</dbReference>
<dbReference type="OrthoDB" id="9788090at2"/>
<dbReference type="AlphaFoldDB" id="Q01TG5"/>
<dbReference type="HOGENOM" id="CLU_956137_0_0_0"/>
<dbReference type="STRING" id="234267.Acid_6129"/>
<protein>
    <submittedName>
        <fullName evidence="4">Response regulator receiver protein</fullName>
    </submittedName>
</protein>
<evidence type="ECO:0000256" key="1">
    <source>
        <dbReference type="ARBA" id="ARBA00022553"/>
    </source>
</evidence>
<feature type="modified residue" description="4-aspartylphosphate" evidence="2">
    <location>
        <position position="212"/>
    </location>
</feature>
<evidence type="ECO:0000313" key="4">
    <source>
        <dbReference type="EMBL" id="ABJ87055.1"/>
    </source>
</evidence>
<accession>Q01TG5</accession>
<evidence type="ECO:0000259" key="3">
    <source>
        <dbReference type="PROSITE" id="PS50110"/>
    </source>
</evidence>
<dbReference type="eggNOG" id="COG0784">
    <property type="taxonomic scope" value="Bacteria"/>
</dbReference>
<dbReference type="InterPro" id="IPR011006">
    <property type="entry name" value="CheY-like_superfamily"/>
</dbReference>
<gene>
    <name evidence="4" type="ordered locus">Acid_6129</name>
</gene>
<reference evidence="4" key="1">
    <citation type="submission" date="2006-10" db="EMBL/GenBank/DDBJ databases">
        <title>Complete sequence of Solibacter usitatus Ellin6076.</title>
        <authorList>
            <consortium name="US DOE Joint Genome Institute"/>
            <person name="Copeland A."/>
            <person name="Lucas S."/>
            <person name="Lapidus A."/>
            <person name="Barry K."/>
            <person name="Detter J.C."/>
            <person name="Glavina del Rio T."/>
            <person name="Hammon N."/>
            <person name="Israni S."/>
            <person name="Dalin E."/>
            <person name="Tice H."/>
            <person name="Pitluck S."/>
            <person name="Thompson L.S."/>
            <person name="Brettin T."/>
            <person name="Bruce D."/>
            <person name="Han C."/>
            <person name="Tapia R."/>
            <person name="Gilna P."/>
            <person name="Schmutz J."/>
            <person name="Larimer F."/>
            <person name="Land M."/>
            <person name="Hauser L."/>
            <person name="Kyrpides N."/>
            <person name="Mikhailova N."/>
            <person name="Janssen P.H."/>
            <person name="Kuske C.R."/>
            <person name="Richardson P."/>
        </authorList>
    </citation>
    <scope>NUCLEOTIDE SEQUENCE</scope>
    <source>
        <strain evidence="4">Ellin6076</strain>
    </source>
</reference>
<feature type="domain" description="Response regulatory" evidence="3">
    <location>
        <begin position="159"/>
        <end position="286"/>
    </location>
</feature>
<dbReference type="InterPro" id="IPR001789">
    <property type="entry name" value="Sig_transdc_resp-reg_receiver"/>
</dbReference>
<dbReference type="PANTHER" id="PTHR44591">
    <property type="entry name" value="STRESS RESPONSE REGULATOR PROTEIN 1"/>
    <property type="match status" value="1"/>
</dbReference>
<dbReference type="Gene3D" id="3.40.50.2300">
    <property type="match status" value="2"/>
</dbReference>
<dbReference type="SMART" id="SM00448">
    <property type="entry name" value="REC"/>
    <property type="match status" value="2"/>
</dbReference>
<dbReference type="CDD" id="cd00156">
    <property type="entry name" value="REC"/>
    <property type="match status" value="1"/>
</dbReference>
<dbReference type="SUPFAM" id="SSF52172">
    <property type="entry name" value="CheY-like"/>
    <property type="match status" value="2"/>
</dbReference>
<dbReference type="PANTHER" id="PTHR44591:SF3">
    <property type="entry name" value="RESPONSE REGULATORY DOMAIN-CONTAINING PROTEIN"/>
    <property type="match status" value="1"/>
</dbReference>
<dbReference type="Pfam" id="PF00072">
    <property type="entry name" value="Response_reg"/>
    <property type="match status" value="2"/>
</dbReference>